<dbReference type="EMBL" id="CP045032">
    <property type="protein sequence ID" value="QFQ01816.1"/>
    <property type="molecule type" value="Genomic_DNA"/>
</dbReference>
<organism evidence="1 2">
    <name type="scientific">Corynebacterium urogenitale</name>
    <dbReference type="NCBI Taxonomy" id="2487892"/>
    <lineage>
        <taxon>Bacteria</taxon>
        <taxon>Bacillati</taxon>
        <taxon>Actinomycetota</taxon>
        <taxon>Actinomycetes</taxon>
        <taxon>Mycobacteriales</taxon>
        <taxon>Corynebacteriaceae</taxon>
        <taxon>Corynebacterium</taxon>
    </lineage>
</organism>
<reference evidence="2" key="1">
    <citation type="submission" date="2019-10" db="EMBL/GenBank/DDBJ databases">
        <title>Complete genome sequence of Corynebacterium urogenitalis DSM 108747, isolated from the genital tract of a cow.</title>
        <authorList>
            <person name="Ruckert C."/>
            <person name="Ballas P."/>
            <person name="Wagener K."/>
            <person name="Drillich M."/>
            <person name="Kaempfer P."/>
            <person name="Busse H.-J."/>
            <person name="Ehling-Schulz M."/>
        </authorList>
    </citation>
    <scope>NUCLEOTIDE SEQUENCE [LARGE SCALE GENOMIC DNA]</scope>
    <source>
        <strain evidence="2">LMM 1652</strain>
    </source>
</reference>
<dbReference type="KEGG" id="cuo:CUROG_02085"/>
<gene>
    <name evidence="1" type="ORF">CUROG_02085</name>
</gene>
<proteinExistence type="predicted"/>
<sequence length="276" mass="30089">MSSFSPRRRTLIWVAVGLIIAFVMAVIADSLVAARTEYRISQRLYTNSDLPNPPAVEVAGFPYVASTFTHELPSVTVTARDVDVPGWGLMSVHSSAQYVTVTSDDVFTGNIENAPARKVFYRIQLDGVSIGDKIKISDLLIQNKDDISPRGGWESEAIFEGTPKGYNLPATVQVSLRVKAGEAYITATDVIEAPASESSATVTDGNELSDATRQHIMDQFTMKLDTSTLPLRGKPVRIYVSGGSVFIEAEQYYTSVSIQDLAPRTRPLPETEEPGL</sequence>
<keyword evidence="2" id="KW-1185">Reference proteome</keyword>
<dbReference type="AlphaFoldDB" id="A0A5J6Z442"/>
<evidence type="ECO:0008006" key="3">
    <source>
        <dbReference type="Google" id="ProtNLM"/>
    </source>
</evidence>
<evidence type="ECO:0000313" key="2">
    <source>
        <dbReference type="Proteomes" id="UP000326711"/>
    </source>
</evidence>
<dbReference type="RefSeq" id="WP_151902264.1">
    <property type="nucleotide sequence ID" value="NZ_CP045032.1"/>
</dbReference>
<accession>A0A5J6Z442</accession>
<dbReference type="InterPro" id="IPR021373">
    <property type="entry name" value="DUF2993"/>
</dbReference>
<dbReference type="OrthoDB" id="4417239at2"/>
<protein>
    <recommendedName>
        <fullName evidence="3">DUF2993 domain-containing protein</fullName>
    </recommendedName>
</protein>
<dbReference type="Proteomes" id="UP000326711">
    <property type="component" value="Chromosome"/>
</dbReference>
<dbReference type="Pfam" id="PF11209">
    <property type="entry name" value="LmeA"/>
    <property type="match status" value="1"/>
</dbReference>
<evidence type="ECO:0000313" key="1">
    <source>
        <dbReference type="EMBL" id="QFQ01816.1"/>
    </source>
</evidence>
<name>A0A5J6Z442_9CORY</name>